<name>A0ABS2IFC7_9GAMM</name>
<feature type="compositionally biased region" description="Basic and acidic residues" evidence="1">
    <location>
        <begin position="43"/>
        <end position="63"/>
    </location>
</feature>
<proteinExistence type="predicted"/>
<gene>
    <name evidence="2" type="ORF">JQX08_07390</name>
</gene>
<accession>A0ABS2IFC7</accession>
<evidence type="ECO:0000256" key="1">
    <source>
        <dbReference type="SAM" id="MobiDB-lite"/>
    </source>
</evidence>
<dbReference type="EMBL" id="JAFEUP010000002">
    <property type="protein sequence ID" value="MBM7060528.1"/>
    <property type="molecule type" value="Genomic_DNA"/>
</dbReference>
<protein>
    <submittedName>
        <fullName evidence="2">Aspartate-semialdehyde dehydrogenase</fullName>
    </submittedName>
</protein>
<evidence type="ECO:0000313" key="2">
    <source>
        <dbReference type="EMBL" id="MBM7060528.1"/>
    </source>
</evidence>
<organism evidence="2 3">
    <name type="scientific">Zestomonas insulae</name>
    <dbReference type="NCBI Taxonomy" id="2809017"/>
    <lineage>
        <taxon>Bacteria</taxon>
        <taxon>Pseudomonadati</taxon>
        <taxon>Pseudomonadota</taxon>
        <taxon>Gammaproteobacteria</taxon>
        <taxon>Pseudomonadales</taxon>
        <taxon>Pseudomonadaceae</taxon>
        <taxon>Zestomonas</taxon>
    </lineage>
</organism>
<reference evidence="2 3" key="1">
    <citation type="submission" date="2021-02" db="EMBL/GenBank/DDBJ databases">
        <authorList>
            <person name="Lee D.-H."/>
        </authorList>
    </citation>
    <scope>NUCLEOTIDE SEQUENCE [LARGE SCALE GENOMIC DNA]</scope>
    <source>
        <strain evidence="2 3">UL073</strain>
    </source>
</reference>
<dbReference type="RefSeq" id="WP_204915645.1">
    <property type="nucleotide sequence ID" value="NZ_JAFEUP010000002.1"/>
</dbReference>
<dbReference type="Proteomes" id="UP000717995">
    <property type="component" value="Unassembled WGS sequence"/>
</dbReference>
<sequence>MLPPIPHSLAPITAQQDPVKPRPDVPPVTPAQAGAGGDGVGLKQRDPQEEVERQLERQRDQQRRRQRYTPEQLAAGEVAEEDRDLLEYLPRPGLWVDVEV</sequence>
<comment type="caution">
    <text evidence="2">The sequence shown here is derived from an EMBL/GenBank/DDBJ whole genome shotgun (WGS) entry which is preliminary data.</text>
</comment>
<evidence type="ECO:0000313" key="3">
    <source>
        <dbReference type="Proteomes" id="UP000717995"/>
    </source>
</evidence>
<feature type="region of interest" description="Disordered" evidence="1">
    <location>
        <begin position="1"/>
        <end position="80"/>
    </location>
</feature>
<keyword evidence="3" id="KW-1185">Reference proteome</keyword>